<name>A0A5C5XD85_9PLAN</name>
<dbReference type="PROSITE" id="PS00194">
    <property type="entry name" value="THIOREDOXIN_1"/>
    <property type="match status" value="1"/>
</dbReference>
<dbReference type="PROSITE" id="PS51352">
    <property type="entry name" value="THIOREDOXIN_2"/>
    <property type="match status" value="1"/>
</dbReference>
<keyword evidence="4" id="KW-0676">Redox-active center</keyword>
<evidence type="ECO:0000313" key="8">
    <source>
        <dbReference type="Proteomes" id="UP000316095"/>
    </source>
</evidence>
<proteinExistence type="predicted"/>
<dbReference type="AlphaFoldDB" id="A0A5C5XD85"/>
<feature type="signal peptide" evidence="5">
    <location>
        <begin position="1"/>
        <end position="21"/>
    </location>
</feature>
<dbReference type="Pfam" id="PF08534">
    <property type="entry name" value="Redoxin"/>
    <property type="match status" value="1"/>
</dbReference>
<dbReference type="GO" id="GO:0017004">
    <property type="term" value="P:cytochrome complex assembly"/>
    <property type="evidence" value="ECO:0007669"/>
    <property type="project" value="UniProtKB-KW"/>
</dbReference>
<sequence length="403" mass="44124" precursor="true">MPRLLLTLAMLLALTSVSAQAQPAAELNTEASVETPAKIQLPEFDPAANPEETLETVKGLWQTRIDVASPQEANLLKVKILGHIVKGSQIIIENTNVDAELALEAIQNKMEALGILAQAGDPNAMTNAIVMAKTISEDPRPLVAREGKLILLSSRLNELQGLDSAGRTAFVKELMDLLNSADMTDREVQIASITADLLEQLGDAESSKKIYKNLAEQAKTSDSPEMRARASEFEGVARRLELPGNEIKISGKNLTGADYDIKNHRGKVVLIQFWASWCGYCLEEMPHIKQMYNTYHADGFEVVGVNLDDSADRAIAIIDDMKLPWQNLFSRDAEQLGMENPNATRYGINSIPQCILVNRDGKVVTLNARGKELTHELEKLFLESVTAEGAAPEKASVQEANPE</sequence>
<protein>
    <submittedName>
        <fullName evidence="7">Thiol-disulfide oxidoreductase ResA</fullName>
    </submittedName>
</protein>
<evidence type="ECO:0000256" key="2">
    <source>
        <dbReference type="ARBA" id="ARBA00022748"/>
    </source>
</evidence>
<dbReference type="Gene3D" id="3.40.30.10">
    <property type="entry name" value="Glutaredoxin"/>
    <property type="match status" value="1"/>
</dbReference>
<evidence type="ECO:0000256" key="4">
    <source>
        <dbReference type="ARBA" id="ARBA00023284"/>
    </source>
</evidence>
<dbReference type="InterPro" id="IPR050553">
    <property type="entry name" value="Thioredoxin_ResA/DsbE_sf"/>
</dbReference>
<dbReference type="CDD" id="cd02966">
    <property type="entry name" value="TlpA_like_family"/>
    <property type="match status" value="1"/>
</dbReference>
<dbReference type="SUPFAM" id="SSF52833">
    <property type="entry name" value="Thioredoxin-like"/>
    <property type="match status" value="1"/>
</dbReference>
<dbReference type="GO" id="GO:0030313">
    <property type="term" value="C:cell envelope"/>
    <property type="evidence" value="ECO:0007669"/>
    <property type="project" value="UniProtKB-SubCell"/>
</dbReference>
<feature type="chain" id="PRO_5022797791" evidence="5">
    <location>
        <begin position="22"/>
        <end position="403"/>
    </location>
</feature>
<dbReference type="PANTHER" id="PTHR42852:SF6">
    <property type="entry name" value="THIOL:DISULFIDE INTERCHANGE PROTEIN DSBE"/>
    <property type="match status" value="1"/>
</dbReference>
<accession>A0A5C5XD85</accession>
<keyword evidence="2" id="KW-0201">Cytochrome c-type biogenesis</keyword>
<dbReference type="InterPro" id="IPR017937">
    <property type="entry name" value="Thioredoxin_CS"/>
</dbReference>
<evidence type="ECO:0000313" key="7">
    <source>
        <dbReference type="EMBL" id="TWT59882.1"/>
    </source>
</evidence>
<reference evidence="7 8" key="1">
    <citation type="submission" date="2019-02" db="EMBL/GenBank/DDBJ databases">
        <title>Deep-cultivation of Planctomycetes and their phenomic and genomic characterization uncovers novel biology.</title>
        <authorList>
            <person name="Wiegand S."/>
            <person name="Jogler M."/>
            <person name="Boedeker C."/>
            <person name="Pinto D."/>
            <person name="Vollmers J."/>
            <person name="Rivas-Marin E."/>
            <person name="Kohn T."/>
            <person name="Peeters S.H."/>
            <person name="Heuer A."/>
            <person name="Rast P."/>
            <person name="Oberbeckmann S."/>
            <person name="Bunk B."/>
            <person name="Jeske O."/>
            <person name="Meyerdierks A."/>
            <person name="Storesund J.E."/>
            <person name="Kallscheuer N."/>
            <person name="Luecker S."/>
            <person name="Lage O.M."/>
            <person name="Pohl T."/>
            <person name="Merkel B.J."/>
            <person name="Hornburger P."/>
            <person name="Mueller R.-W."/>
            <person name="Bruemmer F."/>
            <person name="Labrenz M."/>
            <person name="Spormann A.M."/>
            <person name="Op Den Camp H."/>
            <person name="Overmann J."/>
            <person name="Amann R."/>
            <person name="Jetten M.S.M."/>
            <person name="Mascher T."/>
            <person name="Medema M.H."/>
            <person name="Devos D.P."/>
            <person name="Kaster A.-K."/>
            <person name="Ovreas L."/>
            <person name="Rohde M."/>
            <person name="Galperin M.Y."/>
            <person name="Jogler C."/>
        </authorList>
    </citation>
    <scope>NUCLEOTIDE SEQUENCE [LARGE SCALE GENOMIC DNA]</scope>
    <source>
        <strain evidence="7 8">Pan54</strain>
    </source>
</reference>
<dbReference type="Proteomes" id="UP000316095">
    <property type="component" value="Unassembled WGS sequence"/>
</dbReference>
<dbReference type="InterPro" id="IPR036249">
    <property type="entry name" value="Thioredoxin-like_sf"/>
</dbReference>
<evidence type="ECO:0000256" key="5">
    <source>
        <dbReference type="SAM" id="SignalP"/>
    </source>
</evidence>
<evidence type="ECO:0000256" key="1">
    <source>
        <dbReference type="ARBA" id="ARBA00004196"/>
    </source>
</evidence>
<dbReference type="InterPro" id="IPR013766">
    <property type="entry name" value="Thioredoxin_domain"/>
</dbReference>
<organism evidence="7 8">
    <name type="scientific">Rubinisphaera italica</name>
    <dbReference type="NCBI Taxonomy" id="2527969"/>
    <lineage>
        <taxon>Bacteria</taxon>
        <taxon>Pseudomonadati</taxon>
        <taxon>Planctomycetota</taxon>
        <taxon>Planctomycetia</taxon>
        <taxon>Planctomycetales</taxon>
        <taxon>Planctomycetaceae</taxon>
        <taxon>Rubinisphaera</taxon>
    </lineage>
</organism>
<gene>
    <name evidence="7" type="primary">resA_1</name>
    <name evidence="7" type="ORF">Pan54_05930</name>
</gene>
<dbReference type="PANTHER" id="PTHR42852">
    <property type="entry name" value="THIOL:DISULFIDE INTERCHANGE PROTEIN DSBE"/>
    <property type="match status" value="1"/>
</dbReference>
<dbReference type="RefSeq" id="WP_165441552.1">
    <property type="nucleotide sequence ID" value="NZ_SJPG01000001.1"/>
</dbReference>
<feature type="domain" description="Thioredoxin" evidence="6">
    <location>
        <begin position="217"/>
        <end position="387"/>
    </location>
</feature>
<dbReference type="InterPro" id="IPR013740">
    <property type="entry name" value="Redoxin"/>
</dbReference>
<keyword evidence="3" id="KW-1015">Disulfide bond</keyword>
<evidence type="ECO:0000259" key="6">
    <source>
        <dbReference type="PROSITE" id="PS51352"/>
    </source>
</evidence>
<evidence type="ECO:0000256" key="3">
    <source>
        <dbReference type="ARBA" id="ARBA00023157"/>
    </source>
</evidence>
<comment type="subcellular location">
    <subcellularLocation>
        <location evidence="1">Cell envelope</location>
    </subcellularLocation>
</comment>
<comment type="caution">
    <text evidence="7">The sequence shown here is derived from an EMBL/GenBank/DDBJ whole genome shotgun (WGS) entry which is preliminary data.</text>
</comment>
<dbReference type="EMBL" id="SJPG01000001">
    <property type="protein sequence ID" value="TWT59882.1"/>
    <property type="molecule type" value="Genomic_DNA"/>
</dbReference>
<keyword evidence="8" id="KW-1185">Reference proteome</keyword>
<dbReference type="GO" id="GO:0016491">
    <property type="term" value="F:oxidoreductase activity"/>
    <property type="evidence" value="ECO:0007669"/>
    <property type="project" value="InterPro"/>
</dbReference>
<keyword evidence="5" id="KW-0732">Signal</keyword>